<dbReference type="SUPFAM" id="SSF56925">
    <property type="entry name" value="OMPA-like"/>
    <property type="match status" value="1"/>
</dbReference>
<dbReference type="Gene3D" id="2.40.160.20">
    <property type="match status" value="1"/>
</dbReference>
<proteinExistence type="predicted"/>
<protein>
    <submittedName>
        <fullName evidence="4">Outer membrane beta-barrel protein</fullName>
    </submittedName>
</protein>
<evidence type="ECO:0000313" key="5">
    <source>
        <dbReference type="Proteomes" id="UP001430065"/>
    </source>
</evidence>
<dbReference type="InterPro" id="IPR027385">
    <property type="entry name" value="Beta-barrel_OMP"/>
</dbReference>
<dbReference type="RefSeq" id="WP_204636997.1">
    <property type="nucleotide sequence ID" value="NZ_JADIKC010000007.1"/>
</dbReference>
<reference evidence="4 5" key="1">
    <citation type="submission" date="2020-10" db="EMBL/GenBank/DDBJ databases">
        <title>Phylogeny of dyella-like bacteria.</title>
        <authorList>
            <person name="Fu J."/>
        </authorList>
    </citation>
    <scope>NUCLEOTIDE SEQUENCE [LARGE SCALE GENOMIC DNA]</scope>
    <source>
        <strain evidence="4 5">THG-B117</strain>
    </source>
</reference>
<feature type="signal peptide" evidence="2">
    <location>
        <begin position="1"/>
        <end position="23"/>
    </location>
</feature>
<keyword evidence="5" id="KW-1185">Reference proteome</keyword>
<name>A0ABS2JU56_9GAMM</name>
<gene>
    <name evidence="4" type="ORF">ISP20_15370</name>
</gene>
<evidence type="ECO:0000256" key="2">
    <source>
        <dbReference type="SAM" id="SignalP"/>
    </source>
</evidence>
<feature type="domain" description="Outer membrane protein beta-barrel" evidence="3">
    <location>
        <begin position="7"/>
        <end position="219"/>
    </location>
</feature>
<sequence>MKKFGFAAAAAIAFATISTSAVAADGQFFVAGSLGQSNFNSSFADSTGSHDRTDTQGALRLGYAWHSGSLDYGVEAGYADLGKTSTQGSYVALIRGLLLVERVDYRDQFSAKGGMLGGNLKYSFRSWYVSGHAGWFNSKVASENNQIFTPVYFPANTFPSNTRYSHIRDSVTSTNEYVGVGAGYNVSRSWSIGVGYDYYDLGSDYGHVNAYSATAEFRF</sequence>
<comment type="caution">
    <text evidence="4">The sequence shown here is derived from an EMBL/GenBank/DDBJ whole genome shotgun (WGS) entry which is preliminary data.</text>
</comment>
<accession>A0ABS2JU56</accession>
<dbReference type="Proteomes" id="UP001430065">
    <property type="component" value="Unassembled WGS sequence"/>
</dbReference>
<evidence type="ECO:0000259" key="3">
    <source>
        <dbReference type="Pfam" id="PF13505"/>
    </source>
</evidence>
<evidence type="ECO:0000256" key="1">
    <source>
        <dbReference type="ARBA" id="ARBA00022729"/>
    </source>
</evidence>
<dbReference type="EMBL" id="JADIKC010000007">
    <property type="protein sequence ID" value="MBM7122546.1"/>
    <property type="molecule type" value="Genomic_DNA"/>
</dbReference>
<keyword evidence="1 2" id="KW-0732">Signal</keyword>
<evidence type="ECO:0000313" key="4">
    <source>
        <dbReference type="EMBL" id="MBM7122546.1"/>
    </source>
</evidence>
<dbReference type="InterPro" id="IPR011250">
    <property type="entry name" value="OMP/PagP_B-barrel"/>
</dbReference>
<feature type="chain" id="PRO_5045362981" evidence="2">
    <location>
        <begin position="24"/>
        <end position="219"/>
    </location>
</feature>
<dbReference type="Pfam" id="PF13505">
    <property type="entry name" value="OMP_b-brl"/>
    <property type="match status" value="1"/>
</dbReference>
<organism evidence="4 5">
    <name type="scientific">Dyella kyungheensis</name>
    <dbReference type="NCBI Taxonomy" id="1242174"/>
    <lineage>
        <taxon>Bacteria</taxon>
        <taxon>Pseudomonadati</taxon>
        <taxon>Pseudomonadota</taxon>
        <taxon>Gammaproteobacteria</taxon>
        <taxon>Lysobacterales</taxon>
        <taxon>Rhodanobacteraceae</taxon>
        <taxon>Dyella</taxon>
    </lineage>
</organism>